<feature type="chain" id="PRO_5031109992" evidence="3">
    <location>
        <begin position="49"/>
        <end position="663"/>
    </location>
</feature>
<organism evidence="4">
    <name type="scientific">Chaetoceros debilis</name>
    <dbReference type="NCBI Taxonomy" id="122233"/>
    <lineage>
        <taxon>Eukaryota</taxon>
        <taxon>Sar</taxon>
        <taxon>Stramenopiles</taxon>
        <taxon>Ochrophyta</taxon>
        <taxon>Bacillariophyta</taxon>
        <taxon>Coscinodiscophyceae</taxon>
        <taxon>Chaetocerotophycidae</taxon>
        <taxon>Chaetocerotales</taxon>
        <taxon>Chaetocerotaceae</taxon>
        <taxon>Chaetoceros</taxon>
    </lineage>
</organism>
<protein>
    <submittedName>
        <fullName evidence="4">Uncharacterized protein</fullName>
    </submittedName>
</protein>
<keyword evidence="2" id="KW-0812">Transmembrane</keyword>
<feature type="region of interest" description="Disordered" evidence="1">
    <location>
        <begin position="48"/>
        <end position="123"/>
    </location>
</feature>
<feature type="compositionally biased region" description="Polar residues" evidence="1">
    <location>
        <begin position="80"/>
        <end position="101"/>
    </location>
</feature>
<feature type="transmembrane region" description="Helical" evidence="2">
    <location>
        <begin position="551"/>
        <end position="572"/>
    </location>
</feature>
<evidence type="ECO:0000256" key="3">
    <source>
        <dbReference type="SAM" id="SignalP"/>
    </source>
</evidence>
<name>A0A7S3QES1_9STRA</name>
<feature type="compositionally biased region" description="Acidic residues" evidence="1">
    <location>
        <begin position="50"/>
        <end position="70"/>
    </location>
</feature>
<reference evidence="4" key="1">
    <citation type="submission" date="2021-01" db="EMBL/GenBank/DDBJ databases">
        <authorList>
            <person name="Corre E."/>
            <person name="Pelletier E."/>
            <person name="Niang G."/>
            <person name="Scheremetjew M."/>
            <person name="Finn R."/>
            <person name="Kale V."/>
            <person name="Holt S."/>
            <person name="Cochrane G."/>
            <person name="Meng A."/>
            <person name="Brown T."/>
            <person name="Cohen L."/>
        </authorList>
    </citation>
    <scope>NUCLEOTIDE SEQUENCE</scope>
    <source>
        <strain evidence="4">MM31A-1</strain>
    </source>
</reference>
<sequence length="663" mass="73471">MRQLSIRHRRHNMNGTFGYQRRRGSRLKYKRFLIFLVLLLFVVTATSAEDSNDSGDNDNDDDDDDDDADDYFSNSAAYYTNTPTPKPTASPTGKPTRSPTRAPTDKPTPYPTAEPTREGDDFYEIDNDDGYTAEAQVARIYFSSITDVILCLMCTFFWVLWLVGTIFPTKIQHLYKTEGIVVQGFVVESYVANINNPQDISREMRIHDPEIDLAASGGGGMEDMELMEGMSADGLPTYHAVVTYVVPGRITSGRRGRIIRKMSSASLFGQGSSSKKEDYKLQSENVRTALNNRDVLNGLDAPSRQGPQGSNKNFPPLTPPRYPVHAVIRKHSEITTPMSNIADKGSGGLSNMLPTVNEGRQGPRRGKSLLDAYTKSFDSVDTDKPAPELQVDTNDWLGGEKGYYKYNKRDDSDYESPLKDDEYVEDPEHIGNLFYHFGLISNQKRKVIYEGPVRVKKRFETNEILEPGVVSNTVEIIVLPGNPGSGILKTDFEQNENYNNISSSGGSTDDDQFSPGNMGELYSGIIGIVLAAVSVIGAVHGALTLPYQKRMYGWVLVVISLSIMWPLAMLCYKTVNKLRLFMMNKIINLEPCGDKTNLYGLSKIPMTTRGMGMSCSDKGSDSGNEYIIMLDNGKKGRGGWHYDEGSAMSSLSGGGGVDLRRII</sequence>
<proteinExistence type="predicted"/>
<evidence type="ECO:0000256" key="1">
    <source>
        <dbReference type="SAM" id="MobiDB-lite"/>
    </source>
</evidence>
<keyword evidence="2" id="KW-0472">Membrane</keyword>
<gene>
    <name evidence="4" type="ORF">CDEB00056_LOCUS20081</name>
</gene>
<evidence type="ECO:0000313" key="4">
    <source>
        <dbReference type="EMBL" id="CAE0475228.1"/>
    </source>
</evidence>
<feature type="transmembrane region" description="Helical" evidence="2">
    <location>
        <begin position="521"/>
        <end position="545"/>
    </location>
</feature>
<feature type="transmembrane region" description="Helical" evidence="2">
    <location>
        <begin position="140"/>
        <end position="163"/>
    </location>
</feature>
<keyword evidence="3" id="KW-0732">Signal</keyword>
<feature type="signal peptide" evidence="3">
    <location>
        <begin position="1"/>
        <end position="48"/>
    </location>
</feature>
<accession>A0A7S3QES1</accession>
<feature type="region of interest" description="Disordered" evidence="1">
    <location>
        <begin position="290"/>
        <end position="320"/>
    </location>
</feature>
<dbReference type="EMBL" id="HBIO01026152">
    <property type="protein sequence ID" value="CAE0475228.1"/>
    <property type="molecule type" value="Transcribed_RNA"/>
</dbReference>
<keyword evidence="2" id="KW-1133">Transmembrane helix</keyword>
<evidence type="ECO:0000256" key="2">
    <source>
        <dbReference type="SAM" id="Phobius"/>
    </source>
</evidence>
<dbReference type="AlphaFoldDB" id="A0A7S3QES1"/>